<name>A0A0B5FLU1_9BACT</name>
<keyword evidence="5 8" id="KW-0812">Transmembrane</keyword>
<feature type="transmembrane region" description="Helical" evidence="8">
    <location>
        <begin position="62"/>
        <end position="80"/>
    </location>
</feature>
<comment type="function">
    <text evidence="8">Uptake of L-lactate across the membrane. Can also transport D-lactate and glycolate.</text>
</comment>
<comment type="caution">
    <text evidence="8">Lacks conserved residue(s) required for the propagation of feature annotation.</text>
</comment>
<keyword evidence="4 8" id="KW-1003">Cell membrane</keyword>
<dbReference type="GO" id="GO:0005886">
    <property type="term" value="C:plasma membrane"/>
    <property type="evidence" value="ECO:0007669"/>
    <property type="project" value="UniProtKB-SubCell"/>
</dbReference>
<dbReference type="Pfam" id="PF02652">
    <property type="entry name" value="Lactate_perm"/>
    <property type="match status" value="1"/>
</dbReference>
<dbReference type="Proteomes" id="UP000035036">
    <property type="component" value="Chromosome"/>
</dbReference>
<evidence type="ECO:0000313" key="10">
    <source>
        <dbReference type="Proteomes" id="UP000035036"/>
    </source>
</evidence>
<dbReference type="HOGENOM" id="CLU_2167355_0_0_7"/>
<organism evidence="9 10">
    <name type="scientific">Geoalkalibacter subterraneus</name>
    <dbReference type="NCBI Taxonomy" id="483547"/>
    <lineage>
        <taxon>Bacteria</taxon>
        <taxon>Pseudomonadati</taxon>
        <taxon>Thermodesulfobacteriota</taxon>
        <taxon>Desulfuromonadia</taxon>
        <taxon>Desulfuromonadales</taxon>
        <taxon>Geoalkalibacteraceae</taxon>
        <taxon>Geoalkalibacter</taxon>
    </lineage>
</organism>
<dbReference type="InterPro" id="IPR003804">
    <property type="entry name" value="Lactate_perm"/>
</dbReference>
<dbReference type="STRING" id="483547.GSUB_02100"/>
<comment type="similarity">
    <text evidence="2 8">Belongs to the lactate permease family.</text>
</comment>
<evidence type="ECO:0000256" key="3">
    <source>
        <dbReference type="ARBA" id="ARBA00022448"/>
    </source>
</evidence>
<evidence type="ECO:0000256" key="8">
    <source>
        <dbReference type="RuleBase" id="RU365092"/>
    </source>
</evidence>
<evidence type="ECO:0000256" key="4">
    <source>
        <dbReference type="ARBA" id="ARBA00022475"/>
    </source>
</evidence>
<dbReference type="PANTHER" id="PTHR30003:SF0">
    <property type="entry name" value="GLYCOLATE PERMEASE GLCA-RELATED"/>
    <property type="match status" value="1"/>
</dbReference>
<reference evidence="9 10" key="1">
    <citation type="journal article" date="2015" name="Genome Announc.">
        <title>Genomes of Geoalkalibacter ferrihydriticus Z-0531T and Geoalkalibacter subterraneus Red1T, Two Haloalkaliphilic Metal-Reducing Deltaproteobacteria.</title>
        <authorList>
            <person name="Badalamenti J.P."/>
            <person name="Krajmalnik-Brown R."/>
            <person name="Torres C.I."/>
            <person name="Bond D.R."/>
        </authorList>
    </citation>
    <scope>NUCLEOTIDE SEQUENCE [LARGE SCALE GENOMIC DNA]</scope>
    <source>
        <strain evidence="9 10">Red1</strain>
    </source>
</reference>
<accession>A0A0B5FLU1</accession>
<dbReference type="AlphaFoldDB" id="A0A0B5FLU1"/>
<gene>
    <name evidence="9" type="ORF">GSUB_02100</name>
</gene>
<dbReference type="EMBL" id="CP010311">
    <property type="protein sequence ID" value="AJF05599.1"/>
    <property type="molecule type" value="Genomic_DNA"/>
</dbReference>
<dbReference type="GO" id="GO:0015129">
    <property type="term" value="F:lactate transmembrane transporter activity"/>
    <property type="evidence" value="ECO:0007669"/>
    <property type="project" value="UniProtKB-UniRule"/>
</dbReference>
<evidence type="ECO:0000256" key="6">
    <source>
        <dbReference type="ARBA" id="ARBA00022989"/>
    </source>
</evidence>
<evidence type="ECO:0000313" key="9">
    <source>
        <dbReference type="EMBL" id="AJF05599.1"/>
    </source>
</evidence>
<dbReference type="GO" id="GO:0015295">
    <property type="term" value="F:solute:proton symporter activity"/>
    <property type="evidence" value="ECO:0007669"/>
    <property type="project" value="TreeGrafter"/>
</dbReference>
<evidence type="ECO:0000256" key="7">
    <source>
        <dbReference type="ARBA" id="ARBA00023136"/>
    </source>
</evidence>
<keyword evidence="7 8" id="KW-0472">Membrane</keyword>
<comment type="subcellular location">
    <subcellularLocation>
        <location evidence="1 8">Cell membrane</location>
        <topology evidence="1 8">Multi-pass membrane protein</topology>
    </subcellularLocation>
</comment>
<evidence type="ECO:0000256" key="5">
    <source>
        <dbReference type="ARBA" id="ARBA00022692"/>
    </source>
</evidence>
<dbReference type="PANTHER" id="PTHR30003">
    <property type="entry name" value="L-LACTATE PERMEASE"/>
    <property type="match status" value="1"/>
</dbReference>
<keyword evidence="3 8" id="KW-0813">Transport</keyword>
<evidence type="ECO:0000256" key="2">
    <source>
        <dbReference type="ARBA" id="ARBA00010100"/>
    </source>
</evidence>
<keyword evidence="10" id="KW-1185">Reference proteome</keyword>
<dbReference type="KEGG" id="gsb:GSUB_02100"/>
<protein>
    <recommendedName>
        <fullName evidence="8">L-lactate permease</fullName>
    </recommendedName>
</protein>
<sequence length="110" mass="11625">MAQVVGPYWQFFASYLGALGSFFSGSNTVSNLTFGGIQLSIAQELGLNPQTILAMQSVGGGMGNMVCINNIVAVCSVLSISHKEGFILKRTVVPMLLYGMNAALVGIFLM</sequence>
<keyword evidence="6 8" id="KW-1133">Transmembrane helix</keyword>
<evidence type="ECO:0000256" key="1">
    <source>
        <dbReference type="ARBA" id="ARBA00004651"/>
    </source>
</evidence>
<proteinExistence type="inferred from homology"/>
<feature type="transmembrane region" description="Helical" evidence="8">
    <location>
        <begin position="92"/>
        <end position="109"/>
    </location>
</feature>